<reference evidence="2" key="1">
    <citation type="submission" date="2022-11" db="UniProtKB">
        <authorList>
            <consortium name="WormBaseParasite"/>
        </authorList>
    </citation>
    <scope>IDENTIFICATION</scope>
</reference>
<dbReference type="WBParaSite" id="ES5_v2.g20518.t1">
    <property type="protein sequence ID" value="ES5_v2.g20518.t1"/>
    <property type="gene ID" value="ES5_v2.g20518"/>
</dbReference>
<sequence length="69" mass="7927">MQTNEGERKAPTEFLLAMILKNGKDTLKKETGKKMKEIEIKFDGFVPNEILKKNFVEAGKLRKKSIVFV</sequence>
<dbReference type="Proteomes" id="UP000887579">
    <property type="component" value="Unplaced"/>
</dbReference>
<evidence type="ECO:0000313" key="2">
    <source>
        <dbReference type="WBParaSite" id="ES5_v2.g20518.t1"/>
    </source>
</evidence>
<evidence type="ECO:0000313" key="1">
    <source>
        <dbReference type="Proteomes" id="UP000887579"/>
    </source>
</evidence>
<name>A0AC34FT78_9BILA</name>
<organism evidence="1 2">
    <name type="scientific">Panagrolaimus sp. ES5</name>
    <dbReference type="NCBI Taxonomy" id="591445"/>
    <lineage>
        <taxon>Eukaryota</taxon>
        <taxon>Metazoa</taxon>
        <taxon>Ecdysozoa</taxon>
        <taxon>Nematoda</taxon>
        <taxon>Chromadorea</taxon>
        <taxon>Rhabditida</taxon>
        <taxon>Tylenchina</taxon>
        <taxon>Panagrolaimomorpha</taxon>
        <taxon>Panagrolaimoidea</taxon>
        <taxon>Panagrolaimidae</taxon>
        <taxon>Panagrolaimus</taxon>
    </lineage>
</organism>
<protein>
    <submittedName>
        <fullName evidence="2">Uncharacterized protein</fullName>
    </submittedName>
</protein>
<proteinExistence type="predicted"/>
<accession>A0AC34FT78</accession>